<organism evidence="1 2">
    <name type="scientific">Phaseolus angularis</name>
    <name type="common">Azuki bean</name>
    <name type="synonym">Vigna angularis</name>
    <dbReference type="NCBI Taxonomy" id="3914"/>
    <lineage>
        <taxon>Eukaryota</taxon>
        <taxon>Viridiplantae</taxon>
        <taxon>Streptophyta</taxon>
        <taxon>Embryophyta</taxon>
        <taxon>Tracheophyta</taxon>
        <taxon>Spermatophyta</taxon>
        <taxon>Magnoliopsida</taxon>
        <taxon>eudicotyledons</taxon>
        <taxon>Gunneridae</taxon>
        <taxon>Pentapetalae</taxon>
        <taxon>rosids</taxon>
        <taxon>fabids</taxon>
        <taxon>Fabales</taxon>
        <taxon>Fabaceae</taxon>
        <taxon>Papilionoideae</taxon>
        <taxon>50 kb inversion clade</taxon>
        <taxon>NPAAA clade</taxon>
        <taxon>indigoferoid/millettioid clade</taxon>
        <taxon>Phaseoleae</taxon>
        <taxon>Vigna</taxon>
    </lineage>
</organism>
<dbReference type="EMBL" id="CM003378">
    <property type="protein sequence ID" value="KOM50411.1"/>
    <property type="molecule type" value="Genomic_DNA"/>
</dbReference>
<protein>
    <submittedName>
        <fullName evidence="1">Uncharacterized protein</fullName>
    </submittedName>
</protein>
<evidence type="ECO:0000313" key="2">
    <source>
        <dbReference type="Proteomes" id="UP000053144"/>
    </source>
</evidence>
<dbReference type="Proteomes" id="UP000053144">
    <property type="component" value="Chromosome 8"/>
</dbReference>
<reference evidence="2" key="1">
    <citation type="journal article" date="2015" name="Proc. Natl. Acad. Sci. U.S.A.">
        <title>Genome sequencing of adzuki bean (Vigna angularis) provides insight into high starch and low fat accumulation and domestication.</title>
        <authorList>
            <person name="Yang K."/>
            <person name="Tian Z."/>
            <person name="Chen C."/>
            <person name="Luo L."/>
            <person name="Zhao B."/>
            <person name="Wang Z."/>
            <person name="Yu L."/>
            <person name="Li Y."/>
            <person name="Sun Y."/>
            <person name="Li W."/>
            <person name="Chen Y."/>
            <person name="Li Y."/>
            <person name="Zhang Y."/>
            <person name="Ai D."/>
            <person name="Zhao J."/>
            <person name="Shang C."/>
            <person name="Ma Y."/>
            <person name="Wu B."/>
            <person name="Wang M."/>
            <person name="Gao L."/>
            <person name="Sun D."/>
            <person name="Zhang P."/>
            <person name="Guo F."/>
            <person name="Wang W."/>
            <person name="Li Y."/>
            <person name="Wang J."/>
            <person name="Varshney R.K."/>
            <person name="Wang J."/>
            <person name="Ling H.Q."/>
            <person name="Wan P."/>
        </authorList>
    </citation>
    <scope>NUCLEOTIDE SEQUENCE</scope>
    <source>
        <strain evidence="2">cv. Jingnong 6</strain>
    </source>
</reference>
<dbReference type="AlphaFoldDB" id="A0A0L9V5T8"/>
<gene>
    <name evidence="1" type="ORF">LR48_Vigan08g123800</name>
</gene>
<dbReference type="Gramene" id="KOM50411">
    <property type="protein sequence ID" value="KOM50411"/>
    <property type="gene ID" value="LR48_Vigan08g123800"/>
</dbReference>
<proteinExistence type="predicted"/>
<accession>A0A0L9V5T8</accession>
<sequence>MLLTTMRKMVVDDDERRDAADKCGSRKAGAGYRVGGSGTVRRIRLQLGVTGYSLMKKLPLRRIRLQGPVTGYSLREVNMWSPARQS</sequence>
<evidence type="ECO:0000313" key="1">
    <source>
        <dbReference type="EMBL" id="KOM50411.1"/>
    </source>
</evidence>
<name>A0A0L9V5T8_PHAAN</name>